<comment type="caution">
    <text evidence="1">The sequence shown here is derived from an EMBL/GenBank/DDBJ whole genome shotgun (WGS) entry which is preliminary data.</text>
</comment>
<dbReference type="OrthoDB" id="2730772at2"/>
<dbReference type="STRING" id="1220589.CD32_21750"/>
<dbReference type="eggNOG" id="ENOG50325Z4">
    <property type="taxonomic scope" value="Bacteria"/>
</dbReference>
<gene>
    <name evidence="1" type="ORF">CD32_21750</name>
</gene>
<dbReference type="RefSeq" id="WP_036158991.1">
    <property type="nucleotide sequence ID" value="NZ_AVCX01000001.1"/>
</dbReference>
<dbReference type="EMBL" id="JPVP01000060">
    <property type="protein sequence ID" value="KGR81931.1"/>
    <property type="molecule type" value="Genomic_DNA"/>
</dbReference>
<sequence>MELSTLQRQLAGQLKQMDGAEIIHEMNFCIPVQSFKVTYNPVLKKPMDILMKMMLISFQTGVFKDGEALADVLLVEPLFINDLLNNMKKTGLVEKEETLVLTPKGKKQLTEGVYEEELDPVSDILQYSPIHRKILSGDIEEVLEFDEFPEELSYAAGLEVENLGEEQMIEQLSHMQEEDDEVKTYVTSILSSEEIQINDVPCLAYILHDTKTDTLFARVYNTLTQEWDPDLEEVLHTKERPDWKERYLSK</sequence>
<dbReference type="Proteomes" id="UP000030437">
    <property type="component" value="Unassembled WGS sequence"/>
</dbReference>
<keyword evidence="2" id="KW-1185">Reference proteome</keyword>
<proteinExistence type="predicted"/>
<accession>A0A0A3IAZ6</accession>
<reference evidence="1 2" key="1">
    <citation type="submission" date="2014-02" db="EMBL/GenBank/DDBJ databases">
        <title>Draft genome sequence of Lysinibacillus odysseyi NBRC 100172.</title>
        <authorList>
            <person name="Zhang F."/>
            <person name="Wang G."/>
            <person name="Zhang L."/>
        </authorList>
    </citation>
    <scope>NUCLEOTIDE SEQUENCE [LARGE SCALE GENOMIC DNA]</scope>
    <source>
        <strain evidence="1 2">NBRC 100172</strain>
    </source>
</reference>
<evidence type="ECO:0000313" key="2">
    <source>
        <dbReference type="Proteomes" id="UP000030437"/>
    </source>
</evidence>
<evidence type="ECO:0000313" key="1">
    <source>
        <dbReference type="EMBL" id="KGR81931.1"/>
    </source>
</evidence>
<organism evidence="1 2">
    <name type="scientific">Lysinibacillus odysseyi 34hs-1 = NBRC 100172</name>
    <dbReference type="NCBI Taxonomy" id="1220589"/>
    <lineage>
        <taxon>Bacteria</taxon>
        <taxon>Bacillati</taxon>
        <taxon>Bacillota</taxon>
        <taxon>Bacilli</taxon>
        <taxon>Bacillales</taxon>
        <taxon>Bacillaceae</taxon>
        <taxon>Lysinibacillus</taxon>
    </lineage>
</organism>
<protein>
    <submittedName>
        <fullName evidence="1">Uncharacterized protein</fullName>
    </submittedName>
</protein>
<dbReference type="AlphaFoldDB" id="A0A0A3IAZ6"/>
<name>A0A0A3IAZ6_9BACI</name>